<evidence type="ECO:0000313" key="5">
    <source>
        <dbReference type="Proteomes" id="UP000541610"/>
    </source>
</evidence>
<feature type="compositionally biased region" description="Low complexity" evidence="2">
    <location>
        <begin position="363"/>
        <end position="372"/>
    </location>
</feature>
<dbReference type="PANTHER" id="PTHR21715">
    <property type="entry name" value="RH04127P"/>
    <property type="match status" value="1"/>
</dbReference>
<dbReference type="Proteomes" id="UP000541610">
    <property type="component" value="Unassembled WGS sequence"/>
</dbReference>
<dbReference type="Gene3D" id="2.20.70.10">
    <property type="match status" value="1"/>
</dbReference>
<feature type="coiled-coil region" evidence="1">
    <location>
        <begin position="155"/>
        <end position="182"/>
    </location>
</feature>
<evidence type="ECO:0000256" key="1">
    <source>
        <dbReference type="SAM" id="Coils"/>
    </source>
</evidence>
<evidence type="ECO:0000313" key="4">
    <source>
        <dbReference type="EMBL" id="KAF4692583.1"/>
    </source>
</evidence>
<proteinExistence type="predicted"/>
<organism evidence="4 5">
    <name type="scientific">Perkinsus olseni</name>
    <name type="common">Perkinsus atlanticus</name>
    <dbReference type="NCBI Taxonomy" id="32597"/>
    <lineage>
        <taxon>Eukaryota</taxon>
        <taxon>Sar</taxon>
        <taxon>Alveolata</taxon>
        <taxon>Perkinsozoa</taxon>
        <taxon>Perkinsea</taxon>
        <taxon>Perkinsida</taxon>
        <taxon>Perkinsidae</taxon>
        <taxon>Perkinsus</taxon>
    </lineage>
</organism>
<evidence type="ECO:0000259" key="3">
    <source>
        <dbReference type="PROSITE" id="PS50020"/>
    </source>
</evidence>
<dbReference type="InterPro" id="IPR053233">
    <property type="entry name" value="ABRA-related"/>
</dbReference>
<feature type="compositionally biased region" description="Low complexity" evidence="2">
    <location>
        <begin position="252"/>
        <end position="261"/>
    </location>
</feature>
<dbReference type="PROSITE" id="PS01159">
    <property type="entry name" value="WW_DOMAIN_1"/>
    <property type="match status" value="2"/>
</dbReference>
<reference evidence="4 5" key="1">
    <citation type="submission" date="2020-04" db="EMBL/GenBank/DDBJ databases">
        <title>Perkinsus olseni comparative genomics.</title>
        <authorList>
            <person name="Bogema D.R."/>
        </authorList>
    </citation>
    <scope>NUCLEOTIDE SEQUENCE [LARGE SCALE GENOMIC DNA]</scope>
    <source>
        <strain evidence="4">00978-12</strain>
    </source>
</reference>
<feature type="compositionally biased region" description="Polar residues" evidence="2">
    <location>
        <begin position="421"/>
        <end position="431"/>
    </location>
</feature>
<dbReference type="AlphaFoldDB" id="A0A7J6P8T3"/>
<name>A0A7J6P8T3_PEROL</name>
<comment type="caution">
    <text evidence="4">The sequence shown here is derived from an EMBL/GenBank/DDBJ whole genome shotgun (WGS) entry which is preliminary data.</text>
</comment>
<feature type="region of interest" description="Disordered" evidence="2">
    <location>
        <begin position="311"/>
        <end position="431"/>
    </location>
</feature>
<feature type="region of interest" description="Disordered" evidence="2">
    <location>
        <begin position="1"/>
        <end position="50"/>
    </location>
</feature>
<dbReference type="OrthoDB" id="6344460at2759"/>
<feature type="compositionally biased region" description="Basic and acidic residues" evidence="2">
    <location>
        <begin position="272"/>
        <end position="292"/>
    </location>
</feature>
<dbReference type="SMART" id="SM00456">
    <property type="entry name" value="WW"/>
    <property type="match status" value="2"/>
</dbReference>
<protein>
    <recommendedName>
        <fullName evidence="3">WW domain-containing protein</fullName>
    </recommendedName>
</protein>
<dbReference type="PANTHER" id="PTHR21715:SF0">
    <property type="entry name" value="RH04127P"/>
    <property type="match status" value="1"/>
</dbReference>
<dbReference type="InterPro" id="IPR036020">
    <property type="entry name" value="WW_dom_sf"/>
</dbReference>
<keyword evidence="1" id="KW-0175">Coiled coil</keyword>
<evidence type="ECO:0000256" key="2">
    <source>
        <dbReference type="SAM" id="MobiDB-lite"/>
    </source>
</evidence>
<feature type="compositionally biased region" description="Basic residues" evidence="2">
    <location>
        <begin position="334"/>
        <end position="352"/>
    </location>
</feature>
<dbReference type="PROSITE" id="PS50020">
    <property type="entry name" value="WW_DOMAIN_2"/>
    <property type="match status" value="2"/>
</dbReference>
<feature type="region of interest" description="Disordered" evidence="2">
    <location>
        <begin position="248"/>
        <end position="298"/>
    </location>
</feature>
<dbReference type="CDD" id="cd00201">
    <property type="entry name" value="WW"/>
    <property type="match status" value="2"/>
</dbReference>
<dbReference type="InterPro" id="IPR001202">
    <property type="entry name" value="WW_dom"/>
</dbReference>
<dbReference type="Gene3D" id="3.30.1470.10">
    <property type="entry name" value="Photosystem I PsaD, reaction center subunit II"/>
    <property type="match status" value="1"/>
</dbReference>
<feature type="domain" description="WW" evidence="3">
    <location>
        <begin position="102"/>
        <end position="135"/>
    </location>
</feature>
<feature type="domain" description="WW" evidence="3">
    <location>
        <begin position="183"/>
        <end position="210"/>
    </location>
</feature>
<accession>A0A7J6P8T3</accession>
<dbReference type="EMBL" id="JABANP010000058">
    <property type="protein sequence ID" value="KAF4692583.1"/>
    <property type="molecule type" value="Genomic_DNA"/>
</dbReference>
<gene>
    <name evidence="4" type="ORF">FOZ60_013066</name>
</gene>
<sequence>MGLFGRVSKSRSPSKSVGESTNRPGGDAVSVGGAGERRGSSDGAGSSRGVTTVNDFVARSKMNQKQGLKPSGPELVAYAKYLGVDPMADGDLLWIAEEAILAPLPGEWTEHFDSNDRIFYYNSGTRSSTWTHPLEGLYRDAYKTLAAIRDPSIQSDRKLELIRSWQEEVASLEREVQKALLDWGEHVDDAGNKFYANKETGKSTWTDPRTALCHSYQLKSKVLKMMCANAGLKYPPDAASLRPKEALPPMVASPSAGPSSRSSRRQLRPSRSPREDHRQEVKGRGGSERGAEETPPAGAVEAAGSAHLTGEALVGNDGSPDPRDVEETAEQTVVKKKKKKKKKHKKDHRHRASSLVAEEEIISSPDKASAAAPGPPPRPGLGHLPPASTTGVLRDGPLAEIGAPKMRTAGIRLEPLRLQPRNYQGQAEETP</sequence>
<feature type="compositionally biased region" description="Low complexity" evidence="2">
    <location>
        <begin position="1"/>
        <end position="20"/>
    </location>
</feature>
<dbReference type="Pfam" id="PF00397">
    <property type="entry name" value="WW"/>
    <property type="match status" value="2"/>
</dbReference>
<dbReference type="SUPFAM" id="SSF51045">
    <property type="entry name" value="WW domain"/>
    <property type="match status" value="2"/>
</dbReference>